<evidence type="ECO:0000256" key="7">
    <source>
        <dbReference type="SAM" id="MobiDB-lite"/>
    </source>
</evidence>
<keyword evidence="6" id="KW-0325">Glycoprotein</keyword>
<dbReference type="Pfam" id="PF00394">
    <property type="entry name" value="Cu-oxidase"/>
    <property type="match status" value="1"/>
</dbReference>
<comment type="similarity">
    <text evidence="1">Belongs to the multicopper oxidase family.</text>
</comment>
<evidence type="ECO:0000256" key="6">
    <source>
        <dbReference type="ARBA" id="ARBA00023180"/>
    </source>
</evidence>
<feature type="chain" id="PRO_5038218795" evidence="8">
    <location>
        <begin position="19"/>
        <end position="1267"/>
    </location>
</feature>
<keyword evidence="4" id="KW-0560">Oxidoreductase</keyword>
<dbReference type="Pfam" id="PF07732">
    <property type="entry name" value="Cu-oxidase_3"/>
    <property type="match status" value="1"/>
</dbReference>
<reference evidence="12" key="2">
    <citation type="submission" date="2016-04" db="EMBL/GenBank/DDBJ databases">
        <authorList>
            <person name="Evans L.H."/>
            <person name="Alamgir A."/>
            <person name="Owens N."/>
            <person name="Weber N.D."/>
            <person name="Virtaneva K."/>
            <person name="Barbian K."/>
            <person name="Babar A."/>
            <person name="Rosenke K."/>
        </authorList>
    </citation>
    <scope>NUCLEOTIDE SEQUENCE</scope>
    <source>
        <strain evidence="12">UB2112</strain>
    </source>
</reference>
<evidence type="ECO:0000256" key="3">
    <source>
        <dbReference type="ARBA" id="ARBA00022729"/>
    </source>
</evidence>
<dbReference type="Proteomes" id="UP000179920">
    <property type="component" value="Chromosome XVIII"/>
</dbReference>
<dbReference type="InterPro" id="IPR008972">
    <property type="entry name" value="Cupredoxin"/>
</dbReference>
<dbReference type="GO" id="GO:0016491">
    <property type="term" value="F:oxidoreductase activity"/>
    <property type="evidence" value="ECO:0007669"/>
    <property type="project" value="UniProtKB-KW"/>
</dbReference>
<dbReference type="InterPro" id="IPR011706">
    <property type="entry name" value="Cu-oxidase_C"/>
</dbReference>
<dbReference type="GO" id="GO:0005507">
    <property type="term" value="F:copper ion binding"/>
    <property type="evidence" value="ECO:0007669"/>
    <property type="project" value="InterPro"/>
</dbReference>
<feature type="compositionally biased region" description="Acidic residues" evidence="7">
    <location>
        <begin position="1242"/>
        <end position="1260"/>
    </location>
</feature>
<dbReference type="CDD" id="cd13876">
    <property type="entry name" value="CuRO_2_Abr2_like"/>
    <property type="match status" value="1"/>
</dbReference>
<keyword evidence="5" id="KW-0186">Copper</keyword>
<dbReference type="PROSITE" id="PS00079">
    <property type="entry name" value="MULTICOPPER_OXIDASE1"/>
    <property type="match status" value="1"/>
</dbReference>
<dbReference type="AlphaFoldDB" id="A0A1K0GC25"/>
<dbReference type="Pfam" id="PF07731">
    <property type="entry name" value="Cu-oxidase_2"/>
    <property type="match status" value="1"/>
</dbReference>
<dbReference type="FunFam" id="2.60.40.420:FF:000036">
    <property type="entry name" value="L-ascorbate oxidase"/>
    <property type="match status" value="1"/>
</dbReference>
<evidence type="ECO:0000313" key="12">
    <source>
        <dbReference type="EMBL" id="SAM85614.1"/>
    </source>
</evidence>
<dbReference type="SUPFAM" id="SSF49503">
    <property type="entry name" value="Cupredoxins"/>
    <property type="match status" value="3"/>
</dbReference>
<name>A0A1K0GC25_9BASI</name>
<evidence type="ECO:0000256" key="1">
    <source>
        <dbReference type="ARBA" id="ARBA00010609"/>
    </source>
</evidence>
<evidence type="ECO:0000256" key="4">
    <source>
        <dbReference type="ARBA" id="ARBA00023002"/>
    </source>
</evidence>
<dbReference type="InterPro" id="IPR045087">
    <property type="entry name" value="Cu-oxidase_fam"/>
</dbReference>
<evidence type="ECO:0000259" key="9">
    <source>
        <dbReference type="Pfam" id="PF00394"/>
    </source>
</evidence>
<evidence type="ECO:0000313" key="14">
    <source>
        <dbReference type="Proteomes" id="UP000179920"/>
    </source>
</evidence>
<reference evidence="13" key="3">
    <citation type="submission" date="2018-08" db="EMBL/GenBank/DDBJ databases">
        <authorList>
            <person name="Guldener U."/>
        </authorList>
    </citation>
    <scope>NUCLEOTIDE SEQUENCE</scope>
    <source>
        <strain evidence="13">UB2</strain>
    </source>
</reference>
<feature type="domain" description="Plastocyanin-like" evidence="10">
    <location>
        <begin position="536"/>
        <end position="663"/>
    </location>
</feature>
<dbReference type="EMBL" id="LT558134">
    <property type="protein sequence ID" value="SAM85614.1"/>
    <property type="molecule type" value="Genomic_DNA"/>
</dbReference>
<evidence type="ECO:0000256" key="2">
    <source>
        <dbReference type="ARBA" id="ARBA00022723"/>
    </source>
</evidence>
<sequence>MLLSFLPLFVTYCAAISAAIPVSNLEVSEAITATLDYPYLFGNESGHRQLLVKRHEQIASGPVAAGFIHPTHLYRRDADALPPPNKAYNLTVTQGTINPDGFERDGFLMNGKYPADPFIWDENDDIEITVNNQGPVPFAIHWHGIHQIGTPEMDGVPGLSQWNIYPGQSYTYRFKLVNQYGGYWYHSHERGYYADGLRGTIYIRPKPDRRKPWSLISPLKDNLDQMEAAERDYQIMSLSDHWHINHTQMLLIVHETGVPPACFDSLLINGRGRQYCVNDWSSVMSPVQASLLHNFSSINPEGPTSKGCISLVSAKSGYTVKDTLDTRYGGVCQNTTAPLTVLDATKAIKEGRRWINLQIIDTATNWYYGLSIDGHRMWIVAVDGHYIEPMLVDFAQITIGSRLSVMIEVNPDLVGNIYPIRLTGTRALQPIEGIGFLSYIDDIGDTWSPSQEEAFAYLDRTLTPAYLPINGFSTDKTVIRWQQNLSYPFDAESPVPQTSNMTLHAVASQNSLNVWQVASVPLDTAHLADVRPMLFNATDGNATSNQNIPYATIPFGTVVDIILENNIYSIVGGPNSPHPFHMHSRRFWIIGTGTGIFPADTVGEAQAKGVPFNLENPPLRDGFDIDANSWVAIRYVVDHAAANILHCHIDDHAIEGMAAVLLEGLETIPAGGNFSEAIKARPDNYVETQNDELGRVLEEAIATGLANSRYIEPAATETSMPWGDPRALAASIQIVASSNSVQHSITSSLQSQISLVQATATETITAITATVSDQATVFTGVPASATVAAAATVSVATVTATVAATGSGSLQSTLNAAAYTTQVATSLATPTYATYSSPRETAYATDGDTTYATYDADDSLYGTSFDAETVTPSDYESVVAYSTLYSTLYRTQSDSSYEIATATSAYAAEETPYDDDTDEYEAGGACASSTCEAYSTAEVAGYATQSALPAPTRSAVTYSTLNSAALVPVSSTADATNILATTRPIQSTLFLTHTVFQTQLLTSTPAASLNRAASTQIASSADAQHTIAISTPAAATQVSTLAAVTQFTTFPAASLATTFATLDPVTSLSQVNTAALTPAASNPVNTAASRSQATTAAPTLTAASASGTAATLCTADAASQSSIAVETPAASSTPLDPASALSSVFTLAETNLPSLTGNAAAYGTVSASVTFSTGQNIQTPIYTSSTDPSMSTDEPAYVNPIFPTATVSATEEVESKLNEAVYGTITSPSTARAAETRTTDSFADDDEKEEDNDDGNDDESHETYLSE</sequence>
<dbReference type="InterPro" id="IPR001117">
    <property type="entry name" value="Cu-oxidase_2nd"/>
</dbReference>
<evidence type="ECO:0000259" key="11">
    <source>
        <dbReference type="Pfam" id="PF07732"/>
    </source>
</evidence>
<dbReference type="InterPro" id="IPR033138">
    <property type="entry name" value="Cu_oxidase_CS"/>
</dbReference>
<feature type="domain" description="Plastocyanin-like" evidence="11">
    <location>
        <begin position="92"/>
        <end position="207"/>
    </location>
</feature>
<evidence type="ECO:0000313" key="15">
    <source>
        <dbReference type="Proteomes" id="UP000658997"/>
    </source>
</evidence>
<organism evidence="12 14">
    <name type="scientific">Ustilago bromivora</name>
    <dbReference type="NCBI Taxonomy" id="307758"/>
    <lineage>
        <taxon>Eukaryota</taxon>
        <taxon>Fungi</taxon>
        <taxon>Dikarya</taxon>
        <taxon>Basidiomycota</taxon>
        <taxon>Ustilaginomycotina</taxon>
        <taxon>Ustilaginomycetes</taxon>
        <taxon>Ustilaginales</taxon>
        <taxon>Ustilaginaceae</taxon>
        <taxon>Ustilago</taxon>
    </lineage>
</organism>
<feature type="domain" description="Plastocyanin-like" evidence="9">
    <location>
        <begin position="235"/>
        <end position="423"/>
    </location>
</feature>
<feature type="signal peptide" evidence="8">
    <location>
        <begin position="1"/>
        <end position="18"/>
    </location>
</feature>
<dbReference type="Proteomes" id="UP000658997">
    <property type="component" value="Unassembled WGS sequence"/>
</dbReference>
<keyword evidence="15" id="KW-1185">Reference proteome</keyword>
<dbReference type="InterPro" id="IPR011707">
    <property type="entry name" value="Cu-oxidase-like_N"/>
</dbReference>
<accession>A0A1K0GC25</accession>
<dbReference type="EMBL" id="ULHB01000014">
    <property type="protein sequence ID" value="SYW76107.1"/>
    <property type="molecule type" value="Genomic_DNA"/>
</dbReference>
<keyword evidence="3 8" id="KW-0732">Signal</keyword>
<dbReference type="CDD" id="cd13850">
    <property type="entry name" value="CuRO_1_Abr2_like"/>
    <property type="match status" value="1"/>
</dbReference>
<dbReference type="InterPro" id="IPR002355">
    <property type="entry name" value="Cu_oxidase_Cu_BS"/>
</dbReference>
<dbReference type="PROSITE" id="PS00080">
    <property type="entry name" value="MULTICOPPER_OXIDASE2"/>
    <property type="match status" value="1"/>
</dbReference>
<evidence type="ECO:0000259" key="10">
    <source>
        <dbReference type="Pfam" id="PF07731"/>
    </source>
</evidence>
<evidence type="ECO:0000256" key="8">
    <source>
        <dbReference type="SAM" id="SignalP"/>
    </source>
</evidence>
<keyword evidence="2" id="KW-0479">Metal-binding</keyword>
<gene>
    <name evidence="13" type="ORF">UBRO2_01178</name>
    <name evidence="12" type="ORF">UBRO_08190</name>
</gene>
<protein>
    <submittedName>
        <fullName evidence="12">Related to Laccase I</fullName>
    </submittedName>
</protein>
<dbReference type="OrthoDB" id="2121828at2759"/>
<dbReference type="Gene3D" id="2.60.40.420">
    <property type="entry name" value="Cupredoxins - blue copper proteins"/>
    <property type="match status" value="3"/>
</dbReference>
<evidence type="ECO:0000256" key="5">
    <source>
        <dbReference type="ARBA" id="ARBA00023008"/>
    </source>
</evidence>
<dbReference type="PANTHER" id="PTHR11709:SF488">
    <property type="entry name" value="LACCASE-RELATED"/>
    <property type="match status" value="1"/>
</dbReference>
<feature type="region of interest" description="Disordered" evidence="7">
    <location>
        <begin position="1227"/>
        <end position="1267"/>
    </location>
</feature>
<reference evidence="14" key="1">
    <citation type="submission" date="2016-04" db="EMBL/GenBank/DDBJ databases">
        <authorList>
            <person name="Guldener U."/>
            <person name="Guldener U."/>
        </authorList>
    </citation>
    <scope>NUCLEOTIDE SEQUENCE [LARGE SCALE GENOMIC DNA]</scope>
    <source>
        <strain evidence="14">UB2112</strain>
    </source>
</reference>
<proteinExistence type="inferred from homology"/>
<dbReference type="PANTHER" id="PTHR11709">
    <property type="entry name" value="MULTI-COPPER OXIDASE"/>
    <property type="match status" value="1"/>
</dbReference>
<evidence type="ECO:0000313" key="13">
    <source>
        <dbReference type="EMBL" id="SYW76107.1"/>
    </source>
</evidence>